<name>A0ABD1Y224_9MARC</name>
<sequence length="119" mass="13899">MVLQNRLRRVNTRRLRTGSQNVPAASYVPMRLYVKFSRAIQTTRILKWSEPGDEDHDSTAQVGKEIYNLGRLYSQVLHGWCWQQIRRWSVRLVKAKEFDRSGFTVSDIRLDPPSISGHN</sequence>
<gene>
    <name evidence="1" type="ORF">R1flu_001009</name>
</gene>
<dbReference type="AlphaFoldDB" id="A0ABD1Y224"/>
<reference evidence="1 2" key="1">
    <citation type="submission" date="2024-09" db="EMBL/GenBank/DDBJ databases">
        <title>Chromosome-scale assembly of Riccia fluitans.</title>
        <authorList>
            <person name="Paukszto L."/>
            <person name="Sawicki J."/>
            <person name="Karawczyk K."/>
            <person name="Piernik-Szablinska J."/>
            <person name="Szczecinska M."/>
            <person name="Mazdziarz M."/>
        </authorList>
    </citation>
    <scope>NUCLEOTIDE SEQUENCE [LARGE SCALE GENOMIC DNA]</scope>
    <source>
        <strain evidence="1">Rf_01</strain>
        <tissue evidence="1">Aerial parts of the thallus</tissue>
    </source>
</reference>
<proteinExistence type="predicted"/>
<dbReference type="Proteomes" id="UP001605036">
    <property type="component" value="Unassembled WGS sequence"/>
</dbReference>
<evidence type="ECO:0000313" key="2">
    <source>
        <dbReference type="Proteomes" id="UP001605036"/>
    </source>
</evidence>
<accession>A0ABD1Y224</accession>
<protein>
    <submittedName>
        <fullName evidence="1">Uncharacterized protein</fullName>
    </submittedName>
</protein>
<keyword evidence="2" id="KW-1185">Reference proteome</keyword>
<comment type="caution">
    <text evidence="1">The sequence shown here is derived from an EMBL/GenBank/DDBJ whole genome shotgun (WGS) entry which is preliminary data.</text>
</comment>
<dbReference type="EMBL" id="JBHFFA010000006">
    <property type="protein sequence ID" value="KAL2620804.1"/>
    <property type="molecule type" value="Genomic_DNA"/>
</dbReference>
<organism evidence="1 2">
    <name type="scientific">Riccia fluitans</name>
    <dbReference type="NCBI Taxonomy" id="41844"/>
    <lineage>
        <taxon>Eukaryota</taxon>
        <taxon>Viridiplantae</taxon>
        <taxon>Streptophyta</taxon>
        <taxon>Embryophyta</taxon>
        <taxon>Marchantiophyta</taxon>
        <taxon>Marchantiopsida</taxon>
        <taxon>Marchantiidae</taxon>
        <taxon>Marchantiales</taxon>
        <taxon>Ricciaceae</taxon>
        <taxon>Riccia</taxon>
    </lineage>
</organism>
<evidence type="ECO:0000313" key="1">
    <source>
        <dbReference type="EMBL" id="KAL2620804.1"/>
    </source>
</evidence>